<dbReference type="AlphaFoldDB" id="A0AAU7Q5J6"/>
<dbReference type="RefSeq" id="WP_349968277.1">
    <property type="nucleotide sequence ID" value="NZ_CP157942.1"/>
</dbReference>
<evidence type="ECO:0000256" key="1">
    <source>
        <dbReference type="SAM" id="MobiDB-lite"/>
    </source>
</evidence>
<proteinExistence type="predicted"/>
<evidence type="ECO:0000313" key="2">
    <source>
        <dbReference type="EMBL" id="XBS67671.1"/>
    </source>
</evidence>
<sequence>MLNTNNIVNYKINIKQKEKKYSLSTVLAWLYLKTIGRILPKRWSKWAENILYYNKVIADQTDALKAVDQSIQVPEVVAQEIQSEIMSEDETTFQYMATQTDGLITVDESVQVPEVTKEESEDEGVYFKVSGESTDEDCSDIEVDEEEVDNQNELLWDNGPQTISINDSVSEETEQLRSQLESDYVELKSVTNQIEKLHEEQIKENLVEMEKKDEKISSLTQLNKALEQDKKAMNDKNKTLQTEVIELKSKLKSKISNLSREKETLQSNVNILTVQLQSAQQQLEREKIDLEDKLKDSSSKLSAAEKENKRLENEVTKLQEQVRTLEESKEWESAGIDDSLKETSFDLTEMLKEELAKQEKQIEQLQKERKQAEDQSKIDIKKLQEEKEGLLVKIDKLRKKLESSHSVALSSIQAHSETLGENYELKIQKIENSTAGGEQQNGKLTEDTQEQTKAKELDTMSRVSIAKSTTKSTLSKLSNKLLKNENLDAFLSDQNKELKKSFPEFEKKHFCHNVLRGCPQIKK</sequence>
<organism evidence="2">
    <name type="scientific">Wolbachia endosymbiont of Armadillidium arcangelii</name>
    <dbReference type="NCBI Taxonomy" id="3158571"/>
    <lineage>
        <taxon>Bacteria</taxon>
        <taxon>Pseudomonadati</taxon>
        <taxon>Pseudomonadota</taxon>
        <taxon>Alphaproteobacteria</taxon>
        <taxon>Rickettsiales</taxon>
        <taxon>Anaplasmataceae</taxon>
        <taxon>Wolbachieae</taxon>
        <taxon>Wolbachia</taxon>
    </lineage>
</organism>
<reference evidence="2" key="1">
    <citation type="submission" date="2024-06" db="EMBL/GenBank/DDBJ databases">
        <authorList>
            <person name="Dussert Y."/>
            <person name="Peccoud J."/>
            <person name="Pigeault R."/>
        </authorList>
    </citation>
    <scope>NUCLEOTIDE SEQUENCE</scope>
    <source>
        <strain evidence="2">WArc</strain>
    </source>
</reference>
<gene>
    <name evidence="2" type="ORF">ABLO99_03370</name>
</gene>
<feature type="region of interest" description="Disordered" evidence="1">
    <location>
        <begin position="433"/>
        <end position="456"/>
    </location>
</feature>
<protein>
    <submittedName>
        <fullName evidence="2">Uncharacterized protein</fullName>
    </submittedName>
</protein>
<accession>A0AAU7Q5J6</accession>
<feature type="compositionally biased region" description="Polar residues" evidence="1">
    <location>
        <begin position="433"/>
        <end position="443"/>
    </location>
</feature>
<name>A0AAU7Q5J6_9RICK</name>
<feature type="region of interest" description="Disordered" evidence="1">
    <location>
        <begin position="290"/>
        <end position="312"/>
    </location>
</feature>
<feature type="compositionally biased region" description="Basic and acidic residues" evidence="1">
    <location>
        <begin position="444"/>
        <end position="456"/>
    </location>
</feature>
<dbReference type="EMBL" id="CP157942">
    <property type="protein sequence ID" value="XBS67671.1"/>
    <property type="molecule type" value="Genomic_DNA"/>
</dbReference>